<comment type="caution">
    <text evidence="10">The sequence shown here is derived from an EMBL/GenBank/DDBJ whole genome shotgun (WGS) entry which is preliminary data.</text>
</comment>
<keyword evidence="7 9" id="KW-0472">Membrane</keyword>
<evidence type="ECO:0000256" key="1">
    <source>
        <dbReference type="ARBA" id="ARBA00004429"/>
    </source>
</evidence>
<evidence type="ECO:0000256" key="3">
    <source>
        <dbReference type="ARBA" id="ARBA00022475"/>
    </source>
</evidence>
<evidence type="ECO:0000256" key="2">
    <source>
        <dbReference type="ARBA" id="ARBA00022448"/>
    </source>
</evidence>
<evidence type="ECO:0000313" key="10">
    <source>
        <dbReference type="EMBL" id="TDY04207.1"/>
    </source>
</evidence>
<accession>A0A4R8J1M0</accession>
<keyword evidence="4" id="KW-0997">Cell inner membrane</keyword>
<dbReference type="AlphaFoldDB" id="A0A4R8J1M0"/>
<keyword evidence="5 9" id="KW-0812">Transmembrane</keyword>
<dbReference type="EMBL" id="SOQX01000001">
    <property type="protein sequence ID" value="TDY04207.1"/>
    <property type="molecule type" value="Genomic_DNA"/>
</dbReference>
<evidence type="ECO:0000256" key="9">
    <source>
        <dbReference type="SAM" id="Phobius"/>
    </source>
</evidence>
<comment type="similarity">
    <text evidence="8">Belongs to the TsuA/YedE (TC 9.B.102) family.</text>
</comment>
<evidence type="ECO:0000256" key="5">
    <source>
        <dbReference type="ARBA" id="ARBA00022692"/>
    </source>
</evidence>
<keyword evidence="6 9" id="KW-1133">Transmembrane helix</keyword>
<feature type="transmembrane region" description="Helical" evidence="9">
    <location>
        <begin position="158"/>
        <end position="183"/>
    </location>
</feature>
<sequence length="340" mass="35308">MFEDITNYLIVGGLLAGVIYGLVARHFDLDMMQAVRKAFRETDHRQLLAVAVAMLVAIVGTYWLETTGTVDVASAGYRNAQFDWLGVLLGGLLFGIGASLGGQDAARVFVNAAGGDLRALLVLAVFIIFATITQFGLLESVRLWLTGLTAIDLASGDAGIASVLGLPGWLVLLVIGGALAAYIALRWKRGGQVSLLIAGAIIGLITVASWYVTGVLAFDDFNPRAPSGITASGPMSRIGMLVIAGDTPRLSYAVSFVIGLAAIGFVYSIIRGQFRFAPVPGGKLGSSILGAALMGIGATVAYGCNVGQGLTGFSTLSLESLLAVVGMFLGVMIASKKGWD</sequence>
<gene>
    <name evidence="10" type="ORF">EDC23_0580</name>
</gene>
<organism evidence="10 11">
    <name type="scientific">Thiohalophilus thiocyanatoxydans</name>
    <dbReference type="NCBI Taxonomy" id="381308"/>
    <lineage>
        <taxon>Bacteria</taxon>
        <taxon>Pseudomonadati</taxon>
        <taxon>Pseudomonadota</taxon>
        <taxon>Gammaproteobacteria</taxon>
        <taxon>Thiohalomonadales</taxon>
        <taxon>Thiohalophilaceae</taxon>
        <taxon>Thiohalophilus</taxon>
    </lineage>
</organism>
<dbReference type="InterPro" id="IPR007272">
    <property type="entry name" value="Sulf_transp_TsuA/YedE"/>
</dbReference>
<name>A0A4R8J1M0_9GAMM</name>
<evidence type="ECO:0000256" key="6">
    <source>
        <dbReference type="ARBA" id="ARBA00022989"/>
    </source>
</evidence>
<dbReference type="RefSeq" id="WP_134080914.1">
    <property type="nucleotide sequence ID" value="NZ_SOQX01000001.1"/>
</dbReference>
<comment type="subcellular location">
    <subcellularLocation>
        <location evidence="1">Cell inner membrane</location>
        <topology evidence="1">Multi-pass membrane protein</topology>
    </subcellularLocation>
</comment>
<dbReference type="Proteomes" id="UP000294914">
    <property type="component" value="Unassembled WGS sequence"/>
</dbReference>
<keyword evidence="3" id="KW-1003">Cell membrane</keyword>
<feature type="transmembrane region" description="Helical" evidence="9">
    <location>
        <begin position="84"/>
        <end position="105"/>
    </location>
</feature>
<reference evidence="10 11" key="1">
    <citation type="submission" date="2019-03" db="EMBL/GenBank/DDBJ databases">
        <title>Genomic Encyclopedia of Type Strains, Phase IV (KMG-IV): sequencing the most valuable type-strain genomes for metagenomic binning, comparative biology and taxonomic classification.</title>
        <authorList>
            <person name="Goeker M."/>
        </authorList>
    </citation>
    <scope>NUCLEOTIDE SEQUENCE [LARGE SCALE GENOMIC DNA]</scope>
    <source>
        <strain evidence="10 11">DSM 16326</strain>
    </source>
</reference>
<dbReference type="OrthoDB" id="9794165at2"/>
<keyword evidence="2" id="KW-0813">Transport</keyword>
<evidence type="ECO:0000256" key="4">
    <source>
        <dbReference type="ARBA" id="ARBA00022519"/>
    </source>
</evidence>
<feature type="transmembrane region" description="Helical" evidence="9">
    <location>
        <begin position="47"/>
        <end position="64"/>
    </location>
</feature>
<feature type="transmembrane region" description="Helical" evidence="9">
    <location>
        <begin position="195"/>
        <end position="218"/>
    </location>
</feature>
<dbReference type="PANTHER" id="PTHR30574:SF1">
    <property type="entry name" value="SULPHUR TRANSPORT DOMAIN-CONTAINING PROTEIN"/>
    <property type="match status" value="1"/>
</dbReference>
<dbReference type="Pfam" id="PF04143">
    <property type="entry name" value="Sulf_transp"/>
    <property type="match status" value="1"/>
</dbReference>
<evidence type="ECO:0000256" key="7">
    <source>
        <dbReference type="ARBA" id="ARBA00023136"/>
    </source>
</evidence>
<feature type="transmembrane region" description="Helical" evidence="9">
    <location>
        <begin position="282"/>
        <end position="303"/>
    </location>
</feature>
<evidence type="ECO:0000256" key="8">
    <source>
        <dbReference type="ARBA" id="ARBA00035655"/>
    </source>
</evidence>
<feature type="transmembrane region" description="Helical" evidence="9">
    <location>
        <begin position="250"/>
        <end position="270"/>
    </location>
</feature>
<feature type="transmembrane region" description="Helical" evidence="9">
    <location>
        <begin position="315"/>
        <end position="334"/>
    </location>
</feature>
<keyword evidence="11" id="KW-1185">Reference proteome</keyword>
<dbReference type="PANTHER" id="PTHR30574">
    <property type="entry name" value="INNER MEMBRANE PROTEIN YEDE"/>
    <property type="match status" value="1"/>
</dbReference>
<proteinExistence type="inferred from homology"/>
<feature type="transmembrane region" description="Helical" evidence="9">
    <location>
        <begin position="6"/>
        <end position="27"/>
    </location>
</feature>
<evidence type="ECO:0000313" key="11">
    <source>
        <dbReference type="Proteomes" id="UP000294914"/>
    </source>
</evidence>
<protein>
    <submittedName>
        <fullName evidence="10">Uncharacterized protein</fullName>
    </submittedName>
</protein>
<feature type="transmembrane region" description="Helical" evidence="9">
    <location>
        <begin position="117"/>
        <end position="138"/>
    </location>
</feature>
<dbReference type="GO" id="GO:0005886">
    <property type="term" value="C:plasma membrane"/>
    <property type="evidence" value="ECO:0007669"/>
    <property type="project" value="UniProtKB-SubCell"/>
</dbReference>